<keyword evidence="2" id="KW-1133">Transmembrane helix</keyword>
<reference evidence="3" key="1">
    <citation type="journal article" date="2010" name="Science">
        <title>Plasticity of animal genome architecture unmasked by rapid evolution of a pelagic tunicate.</title>
        <authorList>
            <person name="Denoeud F."/>
            <person name="Henriet S."/>
            <person name="Mungpakdee S."/>
            <person name="Aury J.M."/>
            <person name="Da Silva C."/>
            <person name="Brinkmann H."/>
            <person name="Mikhaleva J."/>
            <person name="Olsen L.C."/>
            <person name="Jubin C."/>
            <person name="Canestro C."/>
            <person name="Bouquet J.M."/>
            <person name="Danks G."/>
            <person name="Poulain J."/>
            <person name="Campsteijn C."/>
            <person name="Adamski M."/>
            <person name="Cross I."/>
            <person name="Yadetie F."/>
            <person name="Muffato M."/>
            <person name="Louis A."/>
            <person name="Butcher S."/>
            <person name="Tsagkogeorga G."/>
            <person name="Konrad A."/>
            <person name="Singh S."/>
            <person name="Jensen M.F."/>
            <person name="Cong E.H."/>
            <person name="Eikeseth-Otteraa H."/>
            <person name="Noel B."/>
            <person name="Anthouard V."/>
            <person name="Porcel B.M."/>
            <person name="Kachouri-Lafond R."/>
            <person name="Nishino A."/>
            <person name="Ugolini M."/>
            <person name="Chourrout P."/>
            <person name="Nishida H."/>
            <person name="Aasland R."/>
            <person name="Huzurbazar S."/>
            <person name="Westhof E."/>
            <person name="Delsuc F."/>
            <person name="Lehrach H."/>
            <person name="Reinhardt R."/>
            <person name="Weissenbach J."/>
            <person name="Roy S.W."/>
            <person name="Artiguenave F."/>
            <person name="Postlethwait J.H."/>
            <person name="Manak J.R."/>
            <person name="Thompson E.M."/>
            <person name="Jaillon O."/>
            <person name="Du Pasquier L."/>
            <person name="Boudinot P."/>
            <person name="Liberles D.A."/>
            <person name="Volff J.N."/>
            <person name="Philippe H."/>
            <person name="Lenhard B."/>
            <person name="Roest Crollius H."/>
            <person name="Wincker P."/>
            <person name="Chourrout D."/>
        </authorList>
    </citation>
    <scope>NUCLEOTIDE SEQUENCE [LARGE SCALE GENOMIC DNA]</scope>
</reference>
<gene>
    <name evidence="3" type="ORF">GSOID_T00018778001</name>
</gene>
<evidence type="ECO:0000256" key="2">
    <source>
        <dbReference type="SAM" id="Phobius"/>
    </source>
</evidence>
<feature type="region of interest" description="Disordered" evidence="1">
    <location>
        <begin position="27"/>
        <end position="127"/>
    </location>
</feature>
<feature type="compositionally biased region" description="Acidic residues" evidence="1">
    <location>
        <begin position="117"/>
        <end position="127"/>
    </location>
</feature>
<dbReference type="EMBL" id="FN654286">
    <property type="protein sequence ID" value="CBY30836.1"/>
    <property type="molecule type" value="Genomic_DNA"/>
</dbReference>
<dbReference type="Proteomes" id="UP000011014">
    <property type="component" value="Unassembled WGS sequence"/>
</dbReference>
<protein>
    <submittedName>
        <fullName evidence="3">Uncharacterized protein</fullName>
    </submittedName>
</protein>
<dbReference type="AlphaFoldDB" id="E4Y5F2"/>
<evidence type="ECO:0000256" key="1">
    <source>
        <dbReference type="SAM" id="MobiDB-lite"/>
    </source>
</evidence>
<feature type="transmembrane region" description="Helical" evidence="2">
    <location>
        <begin position="6"/>
        <end position="23"/>
    </location>
</feature>
<proteinExistence type="predicted"/>
<keyword evidence="2" id="KW-0812">Transmembrane</keyword>
<keyword evidence="2" id="KW-0472">Membrane</keyword>
<accession>E4Y5F2</accession>
<name>E4Y5F2_OIKDI</name>
<organism evidence="3">
    <name type="scientific">Oikopleura dioica</name>
    <name type="common">Tunicate</name>
    <dbReference type="NCBI Taxonomy" id="34765"/>
    <lineage>
        <taxon>Eukaryota</taxon>
        <taxon>Metazoa</taxon>
        <taxon>Chordata</taxon>
        <taxon>Tunicata</taxon>
        <taxon>Appendicularia</taxon>
        <taxon>Copelata</taxon>
        <taxon>Oikopleuridae</taxon>
        <taxon>Oikopleura</taxon>
    </lineage>
</organism>
<sequence length="127" mass="14101">MITESIIWILVGISLVLLLCNPCKEKKERTSLKEDEEMDNSRQAGAGAEGLSDDLEMQGTTHYSEVEEDMDTTASTGNEAETSFVAESSGQNSPPPSYEEAMETMTKGKCRRIDTEEKQEESENENK</sequence>
<feature type="compositionally biased region" description="Polar residues" evidence="1">
    <location>
        <begin position="72"/>
        <end position="92"/>
    </location>
</feature>
<evidence type="ECO:0000313" key="3">
    <source>
        <dbReference type="EMBL" id="CBY30836.1"/>
    </source>
</evidence>